<dbReference type="Pfam" id="PF00041">
    <property type="entry name" value="fn3"/>
    <property type="match status" value="3"/>
</dbReference>
<dbReference type="InterPro" id="IPR008964">
    <property type="entry name" value="Invasin/intimin_cell_adhesion"/>
</dbReference>
<feature type="region of interest" description="Disordered" evidence="1">
    <location>
        <begin position="894"/>
        <end position="938"/>
    </location>
</feature>
<feature type="compositionally biased region" description="Gly residues" evidence="1">
    <location>
        <begin position="898"/>
        <end position="910"/>
    </location>
</feature>
<dbReference type="Gene3D" id="2.60.40.1260">
    <property type="entry name" value="Lamin Tail domain"/>
    <property type="match status" value="1"/>
</dbReference>
<feature type="compositionally biased region" description="Low complexity" evidence="1">
    <location>
        <begin position="911"/>
        <end position="924"/>
    </location>
</feature>
<feature type="domain" description="LTD" evidence="5">
    <location>
        <begin position="201"/>
        <end position="343"/>
    </location>
</feature>
<feature type="domain" description="Fibronectin type-III" evidence="3">
    <location>
        <begin position="32"/>
        <end position="119"/>
    </location>
</feature>
<dbReference type="SUPFAM" id="SSF74853">
    <property type="entry name" value="Lamin A/C globular tail domain"/>
    <property type="match status" value="1"/>
</dbReference>
<dbReference type="SUPFAM" id="SSF49265">
    <property type="entry name" value="Fibronectin type III"/>
    <property type="match status" value="2"/>
</dbReference>
<dbReference type="InterPro" id="IPR001119">
    <property type="entry name" value="SLH_dom"/>
</dbReference>
<keyword evidence="2" id="KW-0732">Signal</keyword>
<dbReference type="PANTHER" id="PTHR43308:SF5">
    <property type="entry name" value="S-LAYER PROTEIN _ PEPTIDOGLYCAN ENDO-BETA-N-ACETYLGLUCOSAMINIDASE"/>
    <property type="match status" value="1"/>
</dbReference>
<dbReference type="InterPro" id="IPR036415">
    <property type="entry name" value="Lamin_tail_dom_sf"/>
</dbReference>
<protein>
    <recommendedName>
        <fullName evidence="7">S-layer homology domain-containing protein</fullName>
    </recommendedName>
</protein>
<dbReference type="InterPro" id="IPR036116">
    <property type="entry name" value="FN3_sf"/>
</dbReference>
<dbReference type="AlphaFoldDB" id="A0A6G4A5T2"/>
<dbReference type="Gene3D" id="2.60.40.1080">
    <property type="match status" value="1"/>
</dbReference>
<dbReference type="InterPro" id="IPR051465">
    <property type="entry name" value="Cell_Envelope_Struct_Comp"/>
</dbReference>
<evidence type="ECO:0000259" key="3">
    <source>
        <dbReference type="PROSITE" id="PS50853"/>
    </source>
</evidence>
<feature type="domain" description="Fibronectin type-III" evidence="3">
    <location>
        <begin position="124"/>
        <end position="213"/>
    </location>
</feature>
<reference evidence="6" key="1">
    <citation type="submission" date="2020-02" db="EMBL/GenBank/DDBJ databases">
        <authorList>
            <person name="Shen X.-R."/>
            <person name="Zhang Y.-X."/>
        </authorList>
    </citation>
    <scope>NUCLEOTIDE SEQUENCE</scope>
    <source>
        <strain evidence="6">SYP-B3998</strain>
    </source>
</reference>
<feature type="chain" id="PRO_5026247121" description="S-layer homology domain-containing protein" evidence="2">
    <location>
        <begin position="24"/>
        <end position="1219"/>
    </location>
</feature>
<dbReference type="Gene3D" id="2.60.40.10">
    <property type="entry name" value="Immunoglobulins"/>
    <property type="match status" value="3"/>
</dbReference>
<dbReference type="PROSITE" id="PS51272">
    <property type="entry name" value="SLH"/>
    <property type="match status" value="3"/>
</dbReference>
<dbReference type="SMART" id="SM00060">
    <property type="entry name" value="FN3"/>
    <property type="match status" value="3"/>
</dbReference>
<feature type="domain" description="Fibronectin type-III" evidence="3">
    <location>
        <begin position="392"/>
        <end position="485"/>
    </location>
</feature>
<evidence type="ECO:0000259" key="4">
    <source>
        <dbReference type="PROSITE" id="PS51272"/>
    </source>
</evidence>
<dbReference type="InterPro" id="IPR013783">
    <property type="entry name" value="Ig-like_fold"/>
</dbReference>
<dbReference type="InterPro" id="IPR003961">
    <property type="entry name" value="FN3_dom"/>
</dbReference>
<comment type="caution">
    <text evidence="6">The sequence shown here is derived from an EMBL/GenBank/DDBJ whole genome shotgun (WGS) entry which is preliminary data.</text>
</comment>
<name>A0A6G4A5T2_9BACL</name>
<feature type="domain" description="SLH" evidence="4">
    <location>
        <begin position="1161"/>
        <end position="1219"/>
    </location>
</feature>
<feature type="domain" description="SLH" evidence="4">
    <location>
        <begin position="1095"/>
        <end position="1158"/>
    </location>
</feature>
<gene>
    <name evidence="6" type="ORF">GK047_27930</name>
</gene>
<evidence type="ECO:0000256" key="1">
    <source>
        <dbReference type="SAM" id="MobiDB-lite"/>
    </source>
</evidence>
<proteinExistence type="predicted"/>
<evidence type="ECO:0000256" key="2">
    <source>
        <dbReference type="SAM" id="SignalP"/>
    </source>
</evidence>
<organism evidence="6">
    <name type="scientific">Paenibacillus sp. SYP-B3998</name>
    <dbReference type="NCBI Taxonomy" id="2678564"/>
    <lineage>
        <taxon>Bacteria</taxon>
        <taxon>Bacillati</taxon>
        <taxon>Bacillota</taxon>
        <taxon>Bacilli</taxon>
        <taxon>Bacillales</taxon>
        <taxon>Paenibacillaceae</taxon>
        <taxon>Paenibacillus</taxon>
    </lineage>
</organism>
<evidence type="ECO:0008006" key="7">
    <source>
        <dbReference type="Google" id="ProtNLM"/>
    </source>
</evidence>
<dbReference type="PROSITE" id="PS50853">
    <property type="entry name" value="FN3"/>
    <property type="match status" value="3"/>
</dbReference>
<accession>A0A6G4A5T2</accession>
<dbReference type="Pfam" id="PF00932">
    <property type="entry name" value="LTD"/>
    <property type="match status" value="1"/>
</dbReference>
<dbReference type="SUPFAM" id="SSF49373">
    <property type="entry name" value="Invasin/intimin cell-adhesion fragments"/>
    <property type="match status" value="1"/>
</dbReference>
<feature type="signal peptide" evidence="2">
    <location>
        <begin position="1"/>
        <end position="23"/>
    </location>
</feature>
<dbReference type="CDD" id="cd00063">
    <property type="entry name" value="FN3"/>
    <property type="match status" value="3"/>
</dbReference>
<dbReference type="PROSITE" id="PS51841">
    <property type="entry name" value="LTD"/>
    <property type="match status" value="1"/>
</dbReference>
<dbReference type="PANTHER" id="PTHR43308">
    <property type="entry name" value="OUTER MEMBRANE PROTEIN ALPHA-RELATED"/>
    <property type="match status" value="1"/>
</dbReference>
<evidence type="ECO:0000259" key="5">
    <source>
        <dbReference type="PROSITE" id="PS51841"/>
    </source>
</evidence>
<dbReference type="Pfam" id="PF00395">
    <property type="entry name" value="SLH"/>
    <property type="match status" value="3"/>
</dbReference>
<sequence length="1219" mass="131509">MCKKLMIYMLLFALIILPTLSNGDVVSGQVAGPKTPTGFDAVGGNQSVQLSWTGSDAAVGYHIYYTGAAQPVTVVGATYSYTITGLTNGMTYQFQMTAYDAAGTESSATVNKSVKLQSVIDMIPPMAPKGLKSQAGPNFVYLSWDAGAEDDLASYRVYVNGKLNKTVTSPAHAITVTSLTLGNTYTFEVSALDTAKNESAKSAAWQATPTHSLMISEVVPDTDNYASYDAFEYIELYNASEVPVDLKGYTIKSGSWSNVFSTSIIVQPWATQLLWTRRAEIAPLTLEGFNHYYLSAYKSKYLSPNQVAIMDNVGGLTNTGNQTVTLQDAYSNVISKAAYNGTTDISLGTSAVFSYPIDGSVNMRVKATKQAPTPGWLQVGQAPAKPIKNNQPPQTPTHVQAVPGDGFVTVSWLPNTENDLFGYNLYRNGVNVPEAFIPASSNEFTVNALTGNMAYTFQVAAVNTSNVESAWSPKVTAIPAHVKLGQQERVENPRNPAYQSLWDISKEGPVIPGLAEELVPQGVGYAPNEQWLLTDYYFTDGRPGVIAVTDARTGKFVKSVSLYQEDGSPYTGHAGGVSVSKSHVWISSEGYLYQMNLNDIVKAANGDQIKFANRVPVPVDSAFSTYDDGVLWVGEFYESVSYPTDVNHYTTTRDNKTNHAWIAGYVLDEAADTIKADKWDGDKEHKAVPDYLLSSPDKIQGIVVKKDTIYLSSSYGRNNNSLLYRYANPTSEAPHAQVQVGQASVPLWMLDGISQTSSNATLVAVPMTEGMTSIDNKLYVLVESGANKYRYTTTYVMDKILEINMDLWELLGTASIQDIPQVLKRDETVQASVKEARGYGIAIDRTPFYSFVSGNTDVVEVTQGGAITAKAVGETVITATYHSSSLHVPIRVVKRDTGGGNNNGSDGNGGNSNNSNNNNNSGNDHTGKGSGDNQSGNKHVIPLSTIEQATVNQTVQTYSQNASASLTQVAESFKFDAAAGAKQVDLPIMDSQPVGTPIGIYRIAAEGKLIYVGGTVKNGTLSAVLTEPGTYVGLAYNKTYEDLSAANFAYEAVRQLSAMQVVSGTDTNNYTPQQSVTRAEFVAMLARMLGLKAQRSTSFTDVKSDAWYASAVSGAEEAELTQGMSGSLFAPNETVSREQMAAFLLRAYALKMKQTTSSAAEASFVDISEVSQWAIKDLNTAYEIGLVSGREQSRFAPQERTTRAEAAKAIYQLHLVLPN</sequence>
<evidence type="ECO:0000313" key="6">
    <source>
        <dbReference type="EMBL" id="NEW09755.1"/>
    </source>
</evidence>
<dbReference type="SUPFAM" id="SSF75011">
    <property type="entry name" value="3-carboxy-cis,cis-mucoante lactonizing enzyme"/>
    <property type="match status" value="1"/>
</dbReference>
<dbReference type="InterPro" id="IPR001322">
    <property type="entry name" value="Lamin_tail_dom"/>
</dbReference>
<dbReference type="EMBL" id="JAAIKC010000023">
    <property type="protein sequence ID" value="NEW09755.1"/>
    <property type="molecule type" value="Genomic_DNA"/>
</dbReference>
<feature type="domain" description="SLH" evidence="4">
    <location>
        <begin position="1036"/>
        <end position="1094"/>
    </location>
</feature>